<dbReference type="Proteomes" id="UP001519343">
    <property type="component" value="Unassembled WGS sequence"/>
</dbReference>
<keyword evidence="2 10" id="KW-0645">Protease</keyword>
<dbReference type="PANTHER" id="PTHR43221">
    <property type="entry name" value="PROTEASE HTPX"/>
    <property type="match status" value="1"/>
</dbReference>
<keyword evidence="6 10" id="KW-0862">Zinc</keyword>
<dbReference type="InterPro" id="IPR001915">
    <property type="entry name" value="Peptidase_M48"/>
</dbReference>
<proteinExistence type="inferred from homology"/>
<evidence type="ECO:0000259" key="11">
    <source>
        <dbReference type="Pfam" id="PF01435"/>
    </source>
</evidence>
<evidence type="ECO:0000256" key="10">
    <source>
        <dbReference type="RuleBase" id="RU003983"/>
    </source>
</evidence>
<comment type="similarity">
    <text evidence="10">Belongs to the peptidase M48 family.</text>
</comment>
<comment type="caution">
    <text evidence="12">The sequence shown here is derived from an EMBL/GenBank/DDBJ whole genome shotgun (WGS) entry which is preliminary data.</text>
</comment>
<keyword evidence="4" id="KW-0479">Metal-binding</keyword>
<organism evidence="12 13">
    <name type="scientific">Ammoniphilus resinae</name>
    <dbReference type="NCBI Taxonomy" id="861532"/>
    <lineage>
        <taxon>Bacteria</taxon>
        <taxon>Bacillati</taxon>
        <taxon>Bacillota</taxon>
        <taxon>Bacilli</taxon>
        <taxon>Bacillales</taxon>
        <taxon>Paenibacillaceae</taxon>
        <taxon>Aneurinibacillus group</taxon>
        <taxon>Ammoniphilus</taxon>
    </lineage>
</organism>
<dbReference type="EMBL" id="JAGGKT010000023">
    <property type="protein sequence ID" value="MBP1934598.1"/>
    <property type="molecule type" value="Genomic_DNA"/>
</dbReference>
<keyword evidence="13" id="KW-1185">Reference proteome</keyword>
<keyword evidence="9" id="KW-0472">Membrane</keyword>
<protein>
    <recommendedName>
        <fullName evidence="11">Peptidase M48 domain-containing protein</fullName>
    </recommendedName>
</protein>
<dbReference type="Pfam" id="PF01435">
    <property type="entry name" value="Peptidase_M48"/>
    <property type="match status" value="1"/>
</dbReference>
<dbReference type="InterPro" id="IPR050083">
    <property type="entry name" value="HtpX_protease"/>
</dbReference>
<evidence type="ECO:0000256" key="8">
    <source>
        <dbReference type="ARBA" id="ARBA00023049"/>
    </source>
</evidence>
<keyword evidence="1" id="KW-1003">Cell membrane</keyword>
<keyword evidence="3" id="KW-0812">Transmembrane</keyword>
<keyword evidence="5 10" id="KW-0378">Hydrolase</keyword>
<evidence type="ECO:0000256" key="5">
    <source>
        <dbReference type="ARBA" id="ARBA00022801"/>
    </source>
</evidence>
<dbReference type="Gene3D" id="3.30.2010.10">
    <property type="entry name" value="Metalloproteases ('zincins'), catalytic domain"/>
    <property type="match status" value="1"/>
</dbReference>
<evidence type="ECO:0000256" key="2">
    <source>
        <dbReference type="ARBA" id="ARBA00022670"/>
    </source>
</evidence>
<evidence type="ECO:0000313" key="12">
    <source>
        <dbReference type="EMBL" id="MBP1934598.1"/>
    </source>
</evidence>
<evidence type="ECO:0000256" key="3">
    <source>
        <dbReference type="ARBA" id="ARBA00022692"/>
    </source>
</evidence>
<keyword evidence="7" id="KW-1133">Transmembrane helix</keyword>
<dbReference type="PANTHER" id="PTHR43221:SF2">
    <property type="entry name" value="PROTEASE HTPX HOMOLOG"/>
    <property type="match status" value="1"/>
</dbReference>
<evidence type="ECO:0000256" key="6">
    <source>
        <dbReference type="ARBA" id="ARBA00022833"/>
    </source>
</evidence>
<comment type="cofactor">
    <cofactor evidence="10">
        <name>Zn(2+)</name>
        <dbReference type="ChEBI" id="CHEBI:29105"/>
    </cofactor>
    <text evidence="10">Binds 1 zinc ion per subunit.</text>
</comment>
<evidence type="ECO:0000256" key="9">
    <source>
        <dbReference type="ARBA" id="ARBA00023136"/>
    </source>
</evidence>
<reference evidence="12 13" key="1">
    <citation type="submission" date="2021-03" db="EMBL/GenBank/DDBJ databases">
        <title>Genomic Encyclopedia of Type Strains, Phase IV (KMG-IV): sequencing the most valuable type-strain genomes for metagenomic binning, comparative biology and taxonomic classification.</title>
        <authorList>
            <person name="Goeker M."/>
        </authorList>
    </citation>
    <scope>NUCLEOTIDE SEQUENCE [LARGE SCALE GENOMIC DNA]</scope>
    <source>
        <strain evidence="12 13">DSM 24738</strain>
    </source>
</reference>
<dbReference type="RefSeq" id="WP_209812586.1">
    <property type="nucleotide sequence ID" value="NZ_JAGGKT010000023.1"/>
</dbReference>
<gene>
    <name evidence="12" type="ORF">J2Z37_004618</name>
</gene>
<evidence type="ECO:0000256" key="4">
    <source>
        <dbReference type="ARBA" id="ARBA00022723"/>
    </source>
</evidence>
<evidence type="ECO:0000313" key="13">
    <source>
        <dbReference type="Proteomes" id="UP001519343"/>
    </source>
</evidence>
<accession>A0ABS4GWE0</accession>
<name>A0ABS4GWE0_9BACL</name>
<keyword evidence="8 10" id="KW-0482">Metalloprotease</keyword>
<feature type="domain" description="Peptidase M48" evidence="11">
    <location>
        <begin position="120"/>
        <end position="283"/>
    </location>
</feature>
<evidence type="ECO:0000256" key="1">
    <source>
        <dbReference type="ARBA" id="ARBA00022475"/>
    </source>
</evidence>
<evidence type="ECO:0000256" key="7">
    <source>
        <dbReference type="ARBA" id="ARBA00022989"/>
    </source>
</evidence>
<sequence>MLKLPFRYVLSAGYAKMVIENIVLAAEALTTAGFYNLLVLLDPAMRQHYHWHDLSSGKANPEQVAMFVHKEVFPDEDTARIVKEVCIDFKLGEIKVTMWNKMNAGYVFRRIYLPMEWKDLFSEAELKAIIGHELGHLKLGSDAMVPMRLVNRVGDELLFSMMPVHTTGYFMILMSVVSGNLSYLNAICLTFLYRLMQLFIENHFSRKDEYLADQYGAKASGAKAMREALMKIDHKARTELWDGLLLLTPVKQAYYRWLLKKEEGMFREALLDHPFLPKRLQALT</sequence>